<organism evidence="12 15">
    <name type="scientific">Saccharopolyspora kobensis</name>
    <dbReference type="NCBI Taxonomy" id="146035"/>
    <lineage>
        <taxon>Bacteria</taxon>
        <taxon>Bacillati</taxon>
        <taxon>Actinomycetota</taxon>
        <taxon>Actinomycetes</taxon>
        <taxon>Pseudonocardiales</taxon>
        <taxon>Pseudonocardiaceae</taxon>
        <taxon>Saccharopolyspora</taxon>
    </lineage>
</organism>
<dbReference type="Gene3D" id="2.30.30.60">
    <property type="match status" value="1"/>
</dbReference>
<protein>
    <submittedName>
        <fullName evidence="12">Small conductance mechanosensitive channel</fullName>
    </submittedName>
</protein>
<dbReference type="Pfam" id="PF21082">
    <property type="entry name" value="MS_channel_3rd"/>
    <property type="match status" value="1"/>
</dbReference>
<evidence type="ECO:0000259" key="9">
    <source>
        <dbReference type="Pfam" id="PF00924"/>
    </source>
</evidence>
<dbReference type="InterPro" id="IPR023408">
    <property type="entry name" value="MscS_beta-dom_sf"/>
</dbReference>
<feature type="region of interest" description="Disordered" evidence="7">
    <location>
        <begin position="341"/>
        <end position="361"/>
    </location>
</feature>
<keyword evidence="4 8" id="KW-0812">Transmembrane</keyword>
<dbReference type="InterPro" id="IPR049142">
    <property type="entry name" value="MS_channel_1st"/>
</dbReference>
<dbReference type="EMBL" id="FNVB01000009">
    <property type="protein sequence ID" value="SEG92455.1"/>
    <property type="molecule type" value="Genomic_DNA"/>
</dbReference>
<evidence type="ECO:0000313" key="14">
    <source>
        <dbReference type="Proteomes" id="UP000199690"/>
    </source>
</evidence>
<keyword evidence="6 8" id="KW-0472">Membrane</keyword>
<feature type="domain" description="Mechanosensitive ion channel transmembrane helices 2/3" evidence="11">
    <location>
        <begin position="146"/>
        <end position="186"/>
    </location>
</feature>
<dbReference type="Gene3D" id="1.10.287.1260">
    <property type="match status" value="1"/>
</dbReference>
<evidence type="ECO:0000256" key="3">
    <source>
        <dbReference type="ARBA" id="ARBA00022475"/>
    </source>
</evidence>
<evidence type="ECO:0000256" key="4">
    <source>
        <dbReference type="ARBA" id="ARBA00022692"/>
    </source>
</evidence>
<dbReference type="InterPro" id="IPR010920">
    <property type="entry name" value="LSM_dom_sf"/>
</dbReference>
<evidence type="ECO:0000259" key="10">
    <source>
        <dbReference type="Pfam" id="PF21082"/>
    </source>
</evidence>
<feature type="domain" description="Mechanosensitive ion channel MscS" evidence="9">
    <location>
        <begin position="187"/>
        <end position="250"/>
    </location>
</feature>
<dbReference type="InterPro" id="IPR049278">
    <property type="entry name" value="MS_channel_C"/>
</dbReference>
<comment type="subcellular location">
    <subcellularLocation>
        <location evidence="1">Cell membrane</location>
        <topology evidence="1">Multi-pass membrane protein</topology>
    </subcellularLocation>
</comment>
<reference evidence="12" key="1">
    <citation type="submission" date="2016-10" db="EMBL/GenBank/DDBJ databases">
        <authorList>
            <person name="de Groot N.N."/>
        </authorList>
    </citation>
    <scope>NUCLEOTIDE SEQUENCE [LARGE SCALE GENOMIC DNA]</scope>
    <source>
        <strain evidence="12">ATCC 20501</strain>
    </source>
</reference>
<dbReference type="FunFam" id="1.10.287.1260:FF:000005">
    <property type="entry name" value="Mechanosensitive ion channel family protein"/>
    <property type="match status" value="1"/>
</dbReference>
<dbReference type="Gene3D" id="3.30.70.100">
    <property type="match status" value="1"/>
</dbReference>
<evidence type="ECO:0000256" key="8">
    <source>
        <dbReference type="SAM" id="Phobius"/>
    </source>
</evidence>
<accession>A0A1H6E6E4</accession>
<feature type="transmembrane region" description="Helical" evidence="8">
    <location>
        <begin position="141"/>
        <end position="161"/>
    </location>
</feature>
<comment type="similarity">
    <text evidence="2">Belongs to the MscS (TC 1.A.23) family.</text>
</comment>
<evidence type="ECO:0000256" key="2">
    <source>
        <dbReference type="ARBA" id="ARBA00008017"/>
    </source>
</evidence>
<feature type="compositionally biased region" description="Pro residues" evidence="7">
    <location>
        <begin position="345"/>
        <end position="361"/>
    </location>
</feature>
<evidence type="ECO:0000313" key="15">
    <source>
        <dbReference type="Proteomes" id="UP000236729"/>
    </source>
</evidence>
<feature type="domain" description="Mechanosensitive ion channel MscS C-terminal" evidence="10">
    <location>
        <begin position="258"/>
        <end position="344"/>
    </location>
</feature>
<keyword evidence="5 8" id="KW-1133">Transmembrane helix</keyword>
<feature type="transmembrane region" description="Helical" evidence="8">
    <location>
        <begin position="167"/>
        <end position="189"/>
    </location>
</feature>
<evidence type="ECO:0000256" key="5">
    <source>
        <dbReference type="ARBA" id="ARBA00022989"/>
    </source>
</evidence>
<evidence type="ECO:0000313" key="13">
    <source>
        <dbReference type="EMBL" id="SFD38147.1"/>
    </source>
</evidence>
<proteinExistence type="inferred from homology"/>
<dbReference type="SUPFAM" id="SSF82861">
    <property type="entry name" value="Mechanosensitive channel protein MscS (YggB), transmembrane region"/>
    <property type="match status" value="1"/>
</dbReference>
<evidence type="ECO:0000256" key="6">
    <source>
        <dbReference type="ARBA" id="ARBA00023136"/>
    </source>
</evidence>
<dbReference type="GO" id="GO:0005886">
    <property type="term" value="C:plasma membrane"/>
    <property type="evidence" value="ECO:0007669"/>
    <property type="project" value="UniProtKB-SubCell"/>
</dbReference>
<evidence type="ECO:0000256" key="7">
    <source>
        <dbReference type="SAM" id="MobiDB-lite"/>
    </source>
</evidence>
<dbReference type="FunFam" id="2.30.30.60:FF:000001">
    <property type="entry name" value="MscS Mechanosensitive ion channel"/>
    <property type="match status" value="1"/>
</dbReference>
<dbReference type="SUPFAM" id="SSF50182">
    <property type="entry name" value="Sm-like ribonucleoproteins"/>
    <property type="match status" value="1"/>
</dbReference>
<dbReference type="AlphaFoldDB" id="A0A1H6E6E4"/>
<evidence type="ECO:0000259" key="11">
    <source>
        <dbReference type="Pfam" id="PF21088"/>
    </source>
</evidence>
<keyword evidence="14" id="KW-1185">Reference proteome</keyword>
<evidence type="ECO:0000256" key="1">
    <source>
        <dbReference type="ARBA" id="ARBA00004651"/>
    </source>
</evidence>
<gene>
    <name evidence="12" type="ORF">SAMN02982929_05573</name>
    <name evidence="13" type="ORF">SAMN05216506_104102</name>
</gene>
<dbReference type="SUPFAM" id="SSF82689">
    <property type="entry name" value="Mechanosensitive channel protein MscS (YggB), C-terminal domain"/>
    <property type="match status" value="1"/>
</dbReference>
<feature type="transmembrane region" description="Helical" evidence="8">
    <location>
        <begin position="72"/>
        <end position="94"/>
    </location>
</feature>
<dbReference type="SMR" id="A0A1H6E6E4"/>
<evidence type="ECO:0000313" key="12">
    <source>
        <dbReference type="EMBL" id="SEG92455.1"/>
    </source>
</evidence>
<sequence>MRGGARTTLGAVRFACESVRTPNSRDLNDSMETPEPMELPLLTEPKCANEPGWCNTVYGWTGNNWLASYSEVLIATPLHIALILLVAFIVRWLVHRTINRLTRGNGKPPKLLTPLRERRADSLTAELLSERRIQRARTIGSVLKSIASLVIYGLAAIYVLQELSIQVAPVLASAGVLGVAVAFGAQNLVRDFLSGMFMLVEDQYGVGDVVDLGEASGTVEAVGLRVTTLRDINGTVWYVRNGEILRVGNSSQGFAFAVVDFPISHTSDVEKAITVATKVATDATSREPLSKDVLDPPEMLGVDKITADTITLRLTVKVRPGRQWSVQRRLRAEIKRAYDEEDIEPPYPYGRPVPPTSPAQP</sequence>
<name>A0A1H6E6E4_9PSEU</name>
<keyword evidence="3" id="KW-1003">Cell membrane</keyword>
<dbReference type="GO" id="GO:0008381">
    <property type="term" value="F:mechanosensitive monoatomic ion channel activity"/>
    <property type="evidence" value="ECO:0007669"/>
    <property type="project" value="InterPro"/>
</dbReference>
<dbReference type="Proteomes" id="UP000236729">
    <property type="component" value="Unassembled WGS sequence"/>
</dbReference>
<dbReference type="InterPro" id="IPR045276">
    <property type="entry name" value="YbiO_bact"/>
</dbReference>
<dbReference type="InterPro" id="IPR011014">
    <property type="entry name" value="MscS_channel_TM-2"/>
</dbReference>
<dbReference type="InterPro" id="IPR006685">
    <property type="entry name" value="MscS_channel_2nd"/>
</dbReference>
<dbReference type="Pfam" id="PF21088">
    <property type="entry name" value="MS_channel_1st"/>
    <property type="match status" value="1"/>
</dbReference>
<dbReference type="Proteomes" id="UP000199690">
    <property type="component" value="Unassembled WGS sequence"/>
</dbReference>
<dbReference type="PANTHER" id="PTHR30460">
    <property type="entry name" value="MODERATE CONDUCTANCE MECHANOSENSITIVE CHANNEL YBIO"/>
    <property type="match status" value="1"/>
</dbReference>
<dbReference type="PANTHER" id="PTHR30460:SF0">
    <property type="entry name" value="MODERATE CONDUCTANCE MECHANOSENSITIVE CHANNEL YBIO"/>
    <property type="match status" value="1"/>
</dbReference>
<reference evidence="14 15" key="2">
    <citation type="submission" date="2016-10" db="EMBL/GenBank/DDBJ databases">
        <authorList>
            <person name="Varghese N."/>
            <person name="Submissions S."/>
        </authorList>
    </citation>
    <scope>NUCLEOTIDE SEQUENCE [LARGE SCALE GENOMIC DNA]</scope>
    <source>
        <strain evidence="15">ATCC 20501</strain>
        <strain evidence="13 14">CGMCC 4.3529</strain>
    </source>
</reference>
<dbReference type="EMBL" id="FOME01000004">
    <property type="protein sequence ID" value="SFD38147.1"/>
    <property type="molecule type" value="Genomic_DNA"/>
</dbReference>
<dbReference type="Pfam" id="PF00924">
    <property type="entry name" value="MS_channel_2nd"/>
    <property type="match status" value="1"/>
</dbReference>
<accession>A0A1I1RVM1</accession>
<dbReference type="InterPro" id="IPR011066">
    <property type="entry name" value="MscS_channel_C_sf"/>
</dbReference>